<dbReference type="STRING" id="320497.A0U93_15505"/>
<dbReference type="KEGG" id="nch:A0U93_15505"/>
<dbReference type="OrthoDB" id="4704294at2"/>
<accession>A0A1U9KTD5</accession>
<evidence type="ECO:0000313" key="2">
    <source>
        <dbReference type="Proteomes" id="UP000188604"/>
    </source>
</evidence>
<keyword evidence="2" id="KW-1185">Reference proteome</keyword>
<dbReference type="RefSeq" id="WP_077808145.1">
    <property type="nucleotide sequence ID" value="NZ_BJXS01000011.1"/>
</dbReference>
<gene>
    <name evidence="1" type="ORF">A0U93_15505</name>
</gene>
<protein>
    <submittedName>
        <fullName evidence="1">Uncharacterized protein</fullName>
    </submittedName>
</protein>
<proteinExistence type="predicted"/>
<sequence length="194" mass="21690">MSHLTEYPFKIAIPLPTDADIGAEMATYLREKGQNYKDGRMMLGAGSLGVPIIELARAVFRVDGVDPKLREFICLRICKLLGGVNPWGPNLRMLDNLNASTAEKEGIQNDGPVTGMDEEAQLIIQATEELTLKGAISDPVLEAMRNRYSDEICRKYIAVMCWYNFFNRYLISTRVPAETDEEVIEKVGDKTMPA</sequence>
<organism evidence="1 2">
    <name type="scientific">Neoasaia chiangmaiensis</name>
    <dbReference type="NCBI Taxonomy" id="320497"/>
    <lineage>
        <taxon>Bacteria</taxon>
        <taxon>Pseudomonadati</taxon>
        <taxon>Pseudomonadota</taxon>
        <taxon>Alphaproteobacteria</taxon>
        <taxon>Acetobacterales</taxon>
        <taxon>Acetobacteraceae</taxon>
        <taxon>Neoasaia</taxon>
    </lineage>
</organism>
<dbReference type="Gene3D" id="1.20.1290.10">
    <property type="entry name" value="AhpD-like"/>
    <property type="match status" value="1"/>
</dbReference>
<name>A0A1U9KTD5_9PROT</name>
<reference evidence="1 2" key="1">
    <citation type="submission" date="2016-03" db="EMBL/GenBank/DDBJ databases">
        <title>Acetic acid bacteria sequencing.</title>
        <authorList>
            <person name="Brandt J."/>
            <person name="Jakob F."/>
            <person name="Vogel R.F."/>
        </authorList>
    </citation>
    <scope>NUCLEOTIDE SEQUENCE [LARGE SCALE GENOMIC DNA]</scope>
    <source>
        <strain evidence="1 2">NBRC 101099</strain>
    </source>
</reference>
<dbReference type="Proteomes" id="UP000188604">
    <property type="component" value="Chromosome"/>
</dbReference>
<dbReference type="SUPFAM" id="SSF69118">
    <property type="entry name" value="AhpD-like"/>
    <property type="match status" value="1"/>
</dbReference>
<dbReference type="EMBL" id="CP014691">
    <property type="protein sequence ID" value="AQS89088.1"/>
    <property type="molecule type" value="Genomic_DNA"/>
</dbReference>
<dbReference type="InterPro" id="IPR029032">
    <property type="entry name" value="AhpD-like"/>
</dbReference>
<evidence type="ECO:0000313" key="1">
    <source>
        <dbReference type="EMBL" id="AQS89088.1"/>
    </source>
</evidence>
<dbReference type="AlphaFoldDB" id="A0A1U9KTD5"/>